<gene>
    <name evidence="1" type="ORF">HJ568_17470</name>
</gene>
<accession>A0ABX1UE31</accession>
<dbReference type="SUPFAM" id="SSF55909">
    <property type="entry name" value="Pentein"/>
    <property type="match status" value="1"/>
</dbReference>
<protein>
    <recommendedName>
        <fullName evidence="3">Amidinotransferase</fullName>
    </recommendedName>
</protein>
<comment type="caution">
    <text evidence="1">The sequence shown here is derived from an EMBL/GenBank/DDBJ whole genome shotgun (WGS) entry which is preliminary data.</text>
</comment>
<proteinExistence type="predicted"/>
<dbReference type="Proteomes" id="UP000590068">
    <property type="component" value="Unassembled WGS sequence"/>
</dbReference>
<evidence type="ECO:0000313" key="1">
    <source>
        <dbReference type="EMBL" id="NMR71718.1"/>
    </source>
</evidence>
<reference evidence="1 2" key="1">
    <citation type="submission" date="2020-04" db="EMBL/GenBank/DDBJ databases">
        <title>WGS-Seq of Vibrio isolated by the O'Toole Lab.</title>
        <authorList>
            <person name="Mckone K.P."/>
            <person name="Whitaker R."/>
            <person name="Sevigney J.L."/>
            <person name="Herring J.B."/>
            <person name="O'Toole G."/>
        </authorList>
    </citation>
    <scope>NUCLEOTIDE SEQUENCE [LARGE SCALE GENOMIC DNA]</scope>
    <source>
        <strain evidence="1 2">BS_02</strain>
    </source>
</reference>
<name>A0ABX1UE31_9VIBR</name>
<dbReference type="EMBL" id="JABCJR010000047">
    <property type="protein sequence ID" value="NMR71718.1"/>
    <property type="molecule type" value="Genomic_DNA"/>
</dbReference>
<keyword evidence="2" id="KW-1185">Reference proteome</keyword>
<organism evidence="1 2">
    <name type="scientific">Vibrio breoganii</name>
    <dbReference type="NCBI Taxonomy" id="553239"/>
    <lineage>
        <taxon>Bacteria</taxon>
        <taxon>Pseudomonadati</taxon>
        <taxon>Pseudomonadota</taxon>
        <taxon>Gammaproteobacteria</taxon>
        <taxon>Vibrionales</taxon>
        <taxon>Vibrionaceae</taxon>
        <taxon>Vibrio</taxon>
    </lineage>
</organism>
<evidence type="ECO:0000313" key="2">
    <source>
        <dbReference type="Proteomes" id="UP000590068"/>
    </source>
</evidence>
<dbReference type="Gene3D" id="3.75.10.10">
    <property type="entry name" value="L-arginine/glycine Amidinotransferase, Chain A"/>
    <property type="match status" value="1"/>
</dbReference>
<evidence type="ECO:0008006" key="3">
    <source>
        <dbReference type="Google" id="ProtNLM"/>
    </source>
</evidence>
<sequence>MGPNRTVISAEHTRIIDMLTENGVECVTLPYENVSAFGSGPRCSTHPLIRQS</sequence>